<evidence type="ECO:0000256" key="1">
    <source>
        <dbReference type="SAM" id="MobiDB-lite"/>
    </source>
</evidence>
<sequence>MNRSEHERLTDELIGEATLSLLKDNGPISMKLLLARLQSMLSTEKDGERRAVLAQIILEISNGNTSTEVPARKHKGEQHEWDKESRQSSNVYPLFGDSQQSSSSKKH</sequence>
<feature type="compositionally biased region" description="Basic and acidic residues" evidence="1">
    <location>
        <begin position="77"/>
        <end position="86"/>
    </location>
</feature>
<accession>A0ABX8JZ38</accession>
<evidence type="ECO:0000313" key="3">
    <source>
        <dbReference type="Proteomes" id="UP000683497"/>
    </source>
</evidence>
<feature type="region of interest" description="Disordered" evidence="1">
    <location>
        <begin position="63"/>
        <end position="107"/>
    </location>
</feature>
<organism evidence="2 3">
    <name type="scientific">Leclercia pneumoniae</name>
    <dbReference type="NCBI Taxonomy" id="2815358"/>
    <lineage>
        <taxon>Bacteria</taxon>
        <taxon>Pseudomonadati</taxon>
        <taxon>Pseudomonadota</taxon>
        <taxon>Gammaproteobacteria</taxon>
        <taxon>Enterobacterales</taxon>
        <taxon>Enterobacteriaceae</taxon>
        <taxon>Leclercia</taxon>
    </lineage>
</organism>
<dbReference type="RefSeq" id="WP_207292069.1">
    <property type="nucleotide sequence ID" value="NZ_CP071383.1"/>
</dbReference>
<proteinExistence type="predicted"/>
<dbReference type="Proteomes" id="UP000683497">
    <property type="component" value="Chromosome"/>
</dbReference>
<protein>
    <submittedName>
        <fullName evidence="2">Uncharacterized protein</fullName>
    </submittedName>
</protein>
<dbReference type="EMBL" id="CP076838">
    <property type="protein sequence ID" value="QWW80930.1"/>
    <property type="molecule type" value="Genomic_DNA"/>
</dbReference>
<keyword evidence="3" id="KW-1185">Reference proteome</keyword>
<name>A0ABX8JZ38_9ENTR</name>
<feature type="compositionally biased region" description="Polar residues" evidence="1">
    <location>
        <begin position="87"/>
        <end position="107"/>
    </location>
</feature>
<evidence type="ECO:0000313" key="2">
    <source>
        <dbReference type="EMBL" id="QWW80930.1"/>
    </source>
</evidence>
<gene>
    <name evidence="2" type="ORF">KQ929_06775</name>
</gene>
<reference evidence="2 3" key="1">
    <citation type="submission" date="2021-06" db="EMBL/GenBank/DDBJ databases">
        <title>Leclercia pneumoniae sp. nov.</title>
        <authorList>
            <person name="Hoenemann M."/>
            <person name="Viehweger A."/>
            <person name="Dietze N."/>
        </authorList>
    </citation>
    <scope>NUCLEOTIDE SEQUENCE [LARGE SCALE GENOMIC DNA]</scope>
    <source>
        <strain evidence="3">49125</strain>
    </source>
</reference>